<feature type="transmembrane region" description="Helical" evidence="1">
    <location>
        <begin position="7"/>
        <end position="24"/>
    </location>
</feature>
<dbReference type="SUPFAM" id="SSF56601">
    <property type="entry name" value="beta-lactamase/transpeptidase-like"/>
    <property type="match status" value="1"/>
</dbReference>
<keyword evidence="1" id="KW-0472">Membrane</keyword>
<evidence type="ECO:0000313" key="4">
    <source>
        <dbReference type="Proteomes" id="UP000184170"/>
    </source>
</evidence>
<name>A0A1M5AQF9_9GAMM</name>
<dbReference type="Gene3D" id="3.40.710.10">
    <property type="entry name" value="DD-peptidase/beta-lactamase superfamily"/>
    <property type="match status" value="1"/>
</dbReference>
<dbReference type="RefSeq" id="WP_084535777.1">
    <property type="nucleotide sequence ID" value="NZ_FQVA01000001.1"/>
</dbReference>
<dbReference type="InterPro" id="IPR012338">
    <property type="entry name" value="Beta-lactam/transpept-like"/>
</dbReference>
<dbReference type="InterPro" id="IPR001466">
    <property type="entry name" value="Beta-lactam-related"/>
</dbReference>
<keyword evidence="1" id="KW-1133">Transmembrane helix</keyword>
<dbReference type="GO" id="GO:0006508">
    <property type="term" value="P:proteolysis"/>
    <property type="evidence" value="ECO:0007669"/>
    <property type="project" value="TreeGrafter"/>
</dbReference>
<protein>
    <submittedName>
        <fullName evidence="3">CubicO group peptidase, beta-lactamase class C family</fullName>
    </submittedName>
</protein>
<evidence type="ECO:0000259" key="2">
    <source>
        <dbReference type="Pfam" id="PF00144"/>
    </source>
</evidence>
<dbReference type="Pfam" id="PF00144">
    <property type="entry name" value="Beta-lactamase"/>
    <property type="match status" value="1"/>
</dbReference>
<dbReference type="AlphaFoldDB" id="A0A1M5AQF9"/>
<keyword evidence="4" id="KW-1185">Reference proteome</keyword>
<evidence type="ECO:0000256" key="1">
    <source>
        <dbReference type="SAM" id="Phobius"/>
    </source>
</evidence>
<reference evidence="4" key="1">
    <citation type="submission" date="2016-11" db="EMBL/GenBank/DDBJ databases">
        <authorList>
            <person name="Varghese N."/>
            <person name="Submissions S."/>
        </authorList>
    </citation>
    <scope>NUCLEOTIDE SEQUENCE [LARGE SCALE GENOMIC DNA]</scope>
    <source>
        <strain evidence="4">CGMCC 1.7063</strain>
    </source>
</reference>
<dbReference type="GO" id="GO:0019216">
    <property type="term" value="P:regulation of lipid metabolic process"/>
    <property type="evidence" value="ECO:0007669"/>
    <property type="project" value="TreeGrafter"/>
</dbReference>
<dbReference type="InterPro" id="IPR052794">
    <property type="entry name" value="Mito_Ser_Protease_LACTB"/>
</dbReference>
<dbReference type="Proteomes" id="UP000184170">
    <property type="component" value="Unassembled WGS sequence"/>
</dbReference>
<dbReference type="STRING" id="494016.SAMN04487965_1940"/>
<dbReference type="EMBL" id="FQVA01000001">
    <property type="protein sequence ID" value="SHF32498.1"/>
    <property type="molecule type" value="Genomic_DNA"/>
</dbReference>
<dbReference type="OrthoDB" id="5638366at2"/>
<keyword evidence="1" id="KW-0812">Transmembrane</keyword>
<dbReference type="GO" id="GO:0008233">
    <property type="term" value="F:peptidase activity"/>
    <property type="evidence" value="ECO:0007669"/>
    <property type="project" value="TreeGrafter"/>
</dbReference>
<proteinExistence type="predicted"/>
<evidence type="ECO:0000313" key="3">
    <source>
        <dbReference type="EMBL" id="SHF32498.1"/>
    </source>
</evidence>
<sequence>MTKRKGLLLATVSLPLIFLGWWLWPVYQFYAWNKGSLPLNPIGWLELPRDNPLTQELFDLTYKEAGTQSLTAIEKHREKIASPAISAAVAACGKLVWAGAAGWSDIESETPVNTDTRFRIGSTSKALTGTALARLVQSDRINLDTPIVRYLDPLPNTAWSSITPRQLASHMSGLPDYKENGDLPGLYHTLALRRHYDSVESALDVFDGSELMFEPGSDFHYSTFNTVLLGAVISAVAKEPYLSFMQQEVFAPAQMNATLPAPVRGDVANRIATPYKSNGITGTEHRVREWRAVDLSHRLPGGGFVSTPSDLVRLGMHYLDDSYLSPQTRQLFWTPQQLPDGTTNAQHYALGWRVSEREISGQGLVQVVNHGGVSRGGQSWLMILPDYRMAVAVNINRKTDVFWDFGSVSLEIASEFLRALPAAGCQSQIARSGE</sequence>
<feature type="domain" description="Beta-lactamase-related" evidence="2">
    <location>
        <begin position="73"/>
        <end position="399"/>
    </location>
</feature>
<accession>A0A1M5AQF9</accession>
<dbReference type="PANTHER" id="PTHR46520:SF1">
    <property type="entry name" value="SERINE BETA-LACTAMASE-LIKE PROTEIN LACTB, MITOCHONDRIAL"/>
    <property type="match status" value="1"/>
</dbReference>
<organism evidence="3 4">
    <name type="scientific">Microbulbifer donghaiensis</name>
    <dbReference type="NCBI Taxonomy" id="494016"/>
    <lineage>
        <taxon>Bacteria</taxon>
        <taxon>Pseudomonadati</taxon>
        <taxon>Pseudomonadota</taxon>
        <taxon>Gammaproteobacteria</taxon>
        <taxon>Cellvibrionales</taxon>
        <taxon>Microbulbiferaceae</taxon>
        <taxon>Microbulbifer</taxon>
    </lineage>
</organism>
<gene>
    <name evidence="3" type="ORF">SAMN04487965_1940</name>
</gene>
<dbReference type="PANTHER" id="PTHR46520">
    <property type="entry name" value="SERINE BETA-LACTAMASE-LIKE PROTEIN LACTB, MITOCHONDRIAL"/>
    <property type="match status" value="1"/>
</dbReference>